<dbReference type="KEGG" id="vg:80543388"/>
<dbReference type="Proteomes" id="UP001162098">
    <property type="component" value="Segment"/>
</dbReference>
<protein>
    <submittedName>
        <fullName evidence="1">Uncharacterized protein</fullName>
    </submittedName>
</protein>
<name>A0A7S7YEA5_9VIRU</name>
<sequence>MHRTDPLVRPFRGFPGCQVKPQDATQRDLLARTATICRVLVNKDAAVNDLERMALASVFDWGLITCPSAEQGERLRGSTGCLAVLVQEIPKASGLSARCVSVSSAITLRHRVRIGATSLEDCEDIAMARLCRSLPFFETDDVARRSPPHLRYKIFTDSGAKLELLIKSDGEIVAGDLCWSPATDVGMRLAKCRVGPVGRARVTWVPNKSCTFECDTARVTLQESLNVHRGIAISGDDPAEWVVSPSQASLKLPLSVLPDHWRGATPPAEIVAPPVVYSATAIASCDAELREWMEQGMRKIRRAFQEMADATEWVIAPRPTVIVLEQTPPSLSLTDLSSRHHVSLKKRKNNALS</sequence>
<proteinExistence type="predicted"/>
<reference evidence="1 2" key="1">
    <citation type="submission" date="2020-09" db="EMBL/GenBank/DDBJ databases">
        <authorList>
            <person name="Zhang R."/>
            <person name="Garcia K."/>
            <person name="Ogata H."/>
        </authorList>
    </citation>
    <scope>NUCLEOTIDE SEQUENCE [LARGE SCALE GENOMIC DNA]</scope>
    <source>
        <strain evidence="2">stheno</strain>
    </source>
</reference>
<dbReference type="EMBL" id="MW018138">
    <property type="protein sequence ID" value="QPB44192.1"/>
    <property type="molecule type" value="Genomic_DNA"/>
</dbReference>
<keyword evidence="2" id="KW-1185">Reference proteome</keyword>
<organism evidence="1 2">
    <name type="scientific">Medusavirus stheno T3</name>
    <dbReference type="NCBI Taxonomy" id="3069717"/>
    <lineage>
        <taxon>Viruses</taxon>
        <taxon>Varidnaviria</taxon>
        <taxon>Bamfordvirae</taxon>
        <taxon>Nucleocytoviricota</taxon>
        <taxon>Megaviricetes</taxon>
        <taxon>Mamonoviridae</taxon>
        <taxon>Medusavirus</taxon>
        <taxon>Medusavirus sthenus</taxon>
    </lineage>
</organism>
<evidence type="ECO:0000313" key="1">
    <source>
        <dbReference type="EMBL" id="QPB44192.1"/>
    </source>
</evidence>
<accession>A0A7S7YEA5</accession>
<evidence type="ECO:0000313" key="2">
    <source>
        <dbReference type="Proteomes" id="UP001162098"/>
    </source>
</evidence>